<sequence>MIQRQAQAILPQRQFAFAHILPRDEALAVFGWRDAAVFIKGGDQILVFLKAAAVANLRDRGAGIAQQGAGFI</sequence>
<proteinExistence type="predicted"/>
<dbReference type="EMBL" id="UGMS01000001">
    <property type="protein sequence ID" value="STV73499.1"/>
    <property type="molecule type" value="Genomic_DNA"/>
</dbReference>
<organism evidence="1 2">
    <name type="scientific">Klebsiella michiganensis</name>
    <dbReference type="NCBI Taxonomy" id="1134687"/>
    <lineage>
        <taxon>Bacteria</taxon>
        <taxon>Pseudomonadati</taxon>
        <taxon>Pseudomonadota</taxon>
        <taxon>Gammaproteobacteria</taxon>
        <taxon>Enterobacterales</taxon>
        <taxon>Enterobacteriaceae</taxon>
        <taxon>Klebsiella/Raoultella group</taxon>
        <taxon>Klebsiella</taxon>
    </lineage>
</organism>
<evidence type="ECO:0000313" key="1">
    <source>
        <dbReference type="EMBL" id="STV73499.1"/>
    </source>
</evidence>
<evidence type="ECO:0000313" key="2">
    <source>
        <dbReference type="Proteomes" id="UP000254863"/>
    </source>
</evidence>
<gene>
    <name evidence="1" type="ORF">NCTC11685_00850</name>
</gene>
<dbReference type="Proteomes" id="UP000254863">
    <property type="component" value="Unassembled WGS sequence"/>
</dbReference>
<accession>A0A7H4NKW4</accession>
<reference evidence="1 2" key="1">
    <citation type="submission" date="2018-06" db="EMBL/GenBank/DDBJ databases">
        <authorList>
            <consortium name="Pathogen Informatics"/>
            <person name="Doyle S."/>
        </authorList>
    </citation>
    <scope>NUCLEOTIDE SEQUENCE [LARGE SCALE GENOMIC DNA]</scope>
    <source>
        <strain evidence="1 2">NCTC11685</strain>
    </source>
</reference>
<dbReference type="AlphaFoldDB" id="A0A7H4NKW4"/>
<protein>
    <submittedName>
        <fullName evidence="1">Uncharacterized protein</fullName>
    </submittedName>
</protein>
<comment type="caution">
    <text evidence="1">The sequence shown here is derived from an EMBL/GenBank/DDBJ whole genome shotgun (WGS) entry which is preliminary data.</text>
</comment>
<name>A0A7H4NKW4_9ENTR</name>